<dbReference type="InterPro" id="IPR001789">
    <property type="entry name" value="Sig_transdc_resp-reg_receiver"/>
</dbReference>
<dbReference type="InterPro" id="IPR052340">
    <property type="entry name" value="RNase_Y/CdgJ"/>
</dbReference>
<dbReference type="Pfam" id="PF08668">
    <property type="entry name" value="HDOD"/>
    <property type="match status" value="1"/>
</dbReference>
<dbReference type="PANTHER" id="PTHR33525:SF3">
    <property type="entry name" value="RIBONUCLEASE Y"/>
    <property type="match status" value="1"/>
</dbReference>
<dbReference type="Proteomes" id="UP000030652">
    <property type="component" value="Unassembled WGS sequence"/>
</dbReference>
<dbReference type="PROSITE" id="PS51833">
    <property type="entry name" value="HDOD"/>
    <property type="match status" value="1"/>
</dbReference>
<evidence type="ECO:0000259" key="3">
    <source>
        <dbReference type="PROSITE" id="PS50110"/>
    </source>
</evidence>
<dbReference type="CDD" id="cd17569">
    <property type="entry name" value="REC_HupR-like"/>
    <property type="match status" value="1"/>
</dbReference>
<dbReference type="SMART" id="SM00448">
    <property type="entry name" value="REC"/>
    <property type="match status" value="1"/>
</dbReference>
<name>A0A0B0ELB6_9BACT</name>
<keyword evidence="1" id="KW-0597">Phosphoprotein</keyword>
<feature type="region of interest" description="Disordered" evidence="2">
    <location>
        <begin position="350"/>
        <end position="370"/>
    </location>
</feature>
<comment type="caution">
    <text evidence="5">The sequence shown here is derived from an EMBL/GenBank/DDBJ whole genome shotgun (WGS) entry which is preliminary data.</text>
</comment>
<dbReference type="InterPro" id="IPR011006">
    <property type="entry name" value="CheY-like_superfamily"/>
</dbReference>
<evidence type="ECO:0000313" key="5">
    <source>
        <dbReference type="EMBL" id="KHE91903.1"/>
    </source>
</evidence>
<feature type="domain" description="HDOD" evidence="4">
    <location>
        <begin position="139"/>
        <end position="336"/>
    </location>
</feature>
<dbReference type="InterPro" id="IPR013976">
    <property type="entry name" value="HDOD"/>
</dbReference>
<evidence type="ECO:0000256" key="1">
    <source>
        <dbReference type="PROSITE-ProRule" id="PRU00169"/>
    </source>
</evidence>
<evidence type="ECO:0000256" key="2">
    <source>
        <dbReference type="SAM" id="MobiDB-lite"/>
    </source>
</evidence>
<sequence length="435" mass="48737">MKRILFVDDELNILQGLKRMLRPMRQEWEMEFVSNGQEALDMMSKSRFDVLVSDMRMPKMDGCELLHNVTKRYPECVRIILSGHSDHKLILGSVKHAHQYLMKPCDAEVVKSVINRACGLHEILNNNELRKMITGMHDLPSLPDSYNLIIEEMQSPEPSLKKVGDIIAHDISMSAKVIQLVNSAFFGLPQKIIYPPQAVIYLGVETLKAIVLSAHVFSSFTKTSDVLDFSLSNLSEHSMKVGNLTKKIIGSESSDQSKRENAMVAGLLHDIGKLLILNIPGQYKQIQKLINDTGCDDLTAEYEVLNTTHAEIGGYLLGLWGLPTSVVETVVFHHHPSRLIGDTCSLSDKASVEKNGHEEPDDSSGLNSQSNSINVKEYDVLTALHVANALINQEDCTSDTTDFKYIDMGYLKSLDLVEKLPEWVECCEEVRQREG</sequence>
<feature type="domain" description="Response regulatory" evidence="3">
    <location>
        <begin position="3"/>
        <end position="118"/>
    </location>
</feature>
<dbReference type="SUPFAM" id="SSF52172">
    <property type="entry name" value="CheY-like"/>
    <property type="match status" value="1"/>
</dbReference>
<feature type="modified residue" description="4-aspartylphosphate" evidence="1">
    <location>
        <position position="54"/>
    </location>
</feature>
<reference evidence="5 6" key="1">
    <citation type="submission" date="2014-10" db="EMBL/GenBank/DDBJ databases">
        <title>Draft genome of anammox bacterium scalindua brodae, obtained using differential coverage binning of sequence data from two enrichment reactors.</title>
        <authorList>
            <person name="Speth D.R."/>
            <person name="Russ L."/>
            <person name="Kartal B."/>
            <person name="Op den Camp H.J."/>
            <person name="Dutilh B.E."/>
            <person name="Jetten M.S."/>
        </authorList>
    </citation>
    <scope>NUCLEOTIDE SEQUENCE [LARGE SCALE GENOMIC DNA]</scope>
    <source>
        <strain evidence="5">RU1</strain>
    </source>
</reference>
<organism evidence="5 6">
    <name type="scientific">Candidatus Scalindua brodae</name>
    <dbReference type="NCBI Taxonomy" id="237368"/>
    <lineage>
        <taxon>Bacteria</taxon>
        <taxon>Pseudomonadati</taxon>
        <taxon>Planctomycetota</taxon>
        <taxon>Candidatus Brocadiia</taxon>
        <taxon>Candidatus Brocadiales</taxon>
        <taxon>Candidatus Scalinduaceae</taxon>
        <taxon>Candidatus Scalindua</taxon>
    </lineage>
</organism>
<dbReference type="AlphaFoldDB" id="A0A0B0ELB6"/>
<dbReference type="eggNOG" id="COG1639">
    <property type="taxonomic scope" value="Bacteria"/>
</dbReference>
<dbReference type="PROSITE" id="PS50110">
    <property type="entry name" value="RESPONSE_REGULATORY"/>
    <property type="match status" value="1"/>
</dbReference>
<dbReference type="PANTHER" id="PTHR33525">
    <property type="match status" value="1"/>
</dbReference>
<dbReference type="SUPFAM" id="SSF109604">
    <property type="entry name" value="HD-domain/PDEase-like"/>
    <property type="match status" value="1"/>
</dbReference>
<dbReference type="eggNOG" id="COG2204">
    <property type="taxonomic scope" value="Bacteria"/>
</dbReference>
<evidence type="ECO:0000313" key="6">
    <source>
        <dbReference type="Proteomes" id="UP000030652"/>
    </source>
</evidence>
<dbReference type="EMBL" id="JRYO01000163">
    <property type="protein sequence ID" value="KHE91903.1"/>
    <property type="molecule type" value="Genomic_DNA"/>
</dbReference>
<gene>
    <name evidence="5" type="ORF">SCABRO_02340</name>
</gene>
<evidence type="ECO:0000259" key="4">
    <source>
        <dbReference type="PROSITE" id="PS51833"/>
    </source>
</evidence>
<dbReference type="CDD" id="cd00077">
    <property type="entry name" value="HDc"/>
    <property type="match status" value="1"/>
</dbReference>
<protein>
    <recommendedName>
        <fullName evidence="7">Two-component response regulator</fullName>
    </recommendedName>
</protein>
<dbReference type="InterPro" id="IPR003607">
    <property type="entry name" value="HD/PDEase_dom"/>
</dbReference>
<evidence type="ECO:0008006" key="7">
    <source>
        <dbReference type="Google" id="ProtNLM"/>
    </source>
</evidence>
<dbReference type="GO" id="GO:0000160">
    <property type="term" value="P:phosphorelay signal transduction system"/>
    <property type="evidence" value="ECO:0007669"/>
    <property type="project" value="InterPro"/>
</dbReference>
<dbReference type="Gene3D" id="3.40.50.2300">
    <property type="match status" value="1"/>
</dbReference>
<proteinExistence type="predicted"/>
<accession>A0A0B0ELB6</accession>
<dbReference type="Gene3D" id="1.10.3210.10">
    <property type="entry name" value="Hypothetical protein af1432"/>
    <property type="match status" value="1"/>
</dbReference>
<dbReference type="Pfam" id="PF00072">
    <property type="entry name" value="Response_reg"/>
    <property type="match status" value="1"/>
</dbReference>